<organism evidence="4 5">
    <name type="scientific">Candidatus Nomurabacteria bacterium GW2011_GWA2_40_9</name>
    <dbReference type="NCBI Taxonomy" id="1618734"/>
    <lineage>
        <taxon>Bacteria</taxon>
        <taxon>Candidatus Nomuraibacteriota</taxon>
    </lineage>
</organism>
<gene>
    <name evidence="4" type="ORF">UU24_C0001G0035</name>
</gene>
<keyword evidence="1" id="KW-0547">Nucleotide-binding</keyword>
<dbReference type="AlphaFoldDB" id="A0A0G0TYH2"/>
<dbReference type="Proteomes" id="UP000034749">
    <property type="component" value="Unassembled WGS sequence"/>
</dbReference>
<dbReference type="GO" id="GO:0043138">
    <property type="term" value="F:3'-5' DNA helicase activity"/>
    <property type="evidence" value="ECO:0007669"/>
    <property type="project" value="TreeGrafter"/>
</dbReference>
<dbReference type="PANTHER" id="PTHR30580:SF0">
    <property type="entry name" value="PRIMOSOMAL PROTEIN N"/>
    <property type="match status" value="1"/>
</dbReference>
<keyword evidence="2" id="KW-0067">ATP-binding</keyword>
<evidence type="ECO:0000313" key="4">
    <source>
        <dbReference type="EMBL" id="KKR79876.1"/>
    </source>
</evidence>
<dbReference type="SUPFAM" id="SSF52540">
    <property type="entry name" value="P-loop containing nucleoside triphosphate hydrolases"/>
    <property type="match status" value="1"/>
</dbReference>
<dbReference type="GO" id="GO:0003677">
    <property type="term" value="F:DNA binding"/>
    <property type="evidence" value="ECO:0007669"/>
    <property type="project" value="UniProtKB-KW"/>
</dbReference>
<evidence type="ECO:0000256" key="1">
    <source>
        <dbReference type="ARBA" id="ARBA00022741"/>
    </source>
</evidence>
<dbReference type="Gene3D" id="3.40.50.300">
    <property type="entry name" value="P-loop containing nucleotide triphosphate hydrolases"/>
    <property type="match status" value="1"/>
</dbReference>
<proteinExistence type="predicted"/>
<keyword evidence="3" id="KW-0238">DNA-binding</keyword>
<dbReference type="GO" id="GO:0006310">
    <property type="term" value="P:DNA recombination"/>
    <property type="evidence" value="ECO:0007669"/>
    <property type="project" value="TreeGrafter"/>
</dbReference>
<dbReference type="InterPro" id="IPR027417">
    <property type="entry name" value="P-loop_NTPase"/>
</dbReference>
<evidence type="ECO:0000256" key="2">
    <source>
        <dbReference type="ARBA" id="ARBA00022840"/>
    </source>
</evidence>
<accession>A0A0G0TYH2</accession>
<dbReference type="PANTHER" id="PTHR30580">
    <property type="entry name" value="PRIMOSOMAL PROTEIN N"/>
    <property type="match status" value="1"/>
</dbReference>
<name>A0A0G0TYH2_9BACT</name>
<comment type="caution">
    <text evidence="4">The sequence shown here is derived from an EMBL/GenBank/DDBJ whole genome shotgun (WGS) entry which is preliminary data.</text>
</comment>
<evidence type="ECO:0000313" key="5">
    <source>
        <dbReference type="Proteomes" id="UP000034749"/>
    </source>
</evidence>
<dbReference type="EMBL" id="LBZW01000001">
    <property type="protein sequence ID" value="KKR79876.1"/>
    <property type="molecule type" value="Genomic_DNA"/>
</dbReference>
<dbReference type="GO" id="GO:0006302">
    <property type="term" value="P:double-strand break repair"/>
    <property type="evidence" value="ECO:0007669"/>
    <property type="project" value="TreeGrafter"/>
</dbReference>
<protein>
    <submittedName>
        <fullName evidence="4">Primosomal protein N</fullName>
    </submittedName>
</protein>
<sequence>MKIVTVIPFRKGLWKENLTYFSIKDIPNGSIVTISLRNKNMLGLVVFTEDVTDAKRNIKDMDFNLKKILSIKEGSIFKSEFLESVFLCSKYFVQNNSDGVTSLIPNILKEEYDRFAELIKNKLLKNEQNKEELSVRALDSRESLKLSLIKNEKLLFQAKLEERIDYYKILIRSNFAKKKSVFIVLPTKNDIDDWYGYLSKGIEQFTISIHGGYSAKKQMEKIENIIKEEHPILIIGTAPYLSIDRRDIETIILEHESGNGYKMIAKPYFDLRIFTEIFASKINAKFILADSLLRFESIARREIDGLGEVHPMSFRISFDGKIEILSRKNKFKVLMTETIAELKSALEQKEKVFIFSLRKGLATYTICRDCGETVSCDECSTPVVLHHSPDKKKRVFVCNRCGTSKNTKVKCVKCDSWNLVPLGIGIDTVYEELKKEKLDHIKILKLDKDTAKTAKGALKIITEYETGENTILIGTEIALFYMKNQIDTCIVASFDSLWSIPNFKMSEKIIQLILLMLSKTKNKLIIQTKNDKDSALLAIKNSNLLEFIRTELEDRKSMLYPPYSRFIKVTYLESNTDSSKTKENLSEIFKDYNPVFYSGFRKSSKDKNTVNMLIKADPKKWSLPILSASASIEEDLYRKLLSLNKISSNFRVLIDPENLL</sequence>
<dbReference type="GO" id="GO:0006270">
    <property type="term" value="P:DNA replication initiation"/>
    <property type="evidence" value="ECO:0007669"/>
    <property type="project" value="TreeGrafter"/>
</dbReference>
<evidence type="ECO:0000256" key="3">
    <source>
        <dbReference type="ARBA" id="ARBA00023125"/>
    </source>
</evidence>
<reference evidence="4 5" key="1">
    <citation type="journal article" date="2015" name="Nature">
        <title>rRNA introns, odd ribosomes, and small enigmatic genomes across a large radiation of phyla.</title>
        <authorList>
            <person name="Brown C.T."/>
            <person name="Hug L.A."/>
            <person name="Thomas B.C."/>
            <person name="Sharon I."/>
            <person name="Castelle C.J."/>
            <person name="Singh A."/>
            <person name="Wilkins M.J."/>
            <person name="Williams K.H."/>
            <person name="Banfield J.F."/>
        </authorList>
    </citation>
    <scope>NUCLEOTIDE SEQUENCE [LARGE SCALE GENOMIC DNA]</scope>
</reference>
<dbReference type="GO" id="GO:0005524">
    <property type="term" value="F:ATP binding"/>
    <property type="evidence" value="ECO:0007669"/>
    <property type="project" value="UniProtKB-KW"/>
</dbReference>